<dbReference type="EMBL" id="FNKP01000003">
    <property type="protein sequence ID" value="SDR51528.1"/>
    <property type="molecule type" value="Genomic_DNA"/>
</dbReference>
<evidence type="ECO:0000313" key="2">
    <source>
        <dbReference type="Proteomes" id="UP000183487"/>
    </source>
</evidence>
<name>A0A1H1JND9_9BURK</name>
<dbReference type="InterPro" id="IPR046689">
    <property type="entry name" value="DUF6559"/>
</dbReference>
<dbReference type="Proteomes" id="UP000183487">
    <property type="component" value="Unassembled WGS sequence"/>
</dbReference>
<dbReference type="Pfam" id="PF20196">
    <property type="entry name" value="DUF6559"/>
    <property type="match status" value="1"/>
</dbReference>
<keyword evidence="2" id="KW-1185">Reference proteome</keyword>
<dbReference type="AlphaFoldDB" id="A0A1H1JND9"/>
<evidence type="ECO:0000313" key="1">
    <source>
        <dbReference type="EMBL" id="SDR51528.1"/>
    </source>
</evidence>
<accession>A0A1H1JND9</accession>
<dbReference type="RefSeq" id="WP_366487098.1">
    <property type="nucleotide sequence ID" value="NZ_FNKP01000003.1"/>
</dbReference>
<organism evidence="1 2">
    <name type="scientific">Paraburkholderia fungorum</name>
    <dbReference type="NCBI Taxonomy" id="134537"/>
    <lineage>
        <taxon>Bacteria</taxon>
        <taxon>Pseudomonadati</taxon>
        <taxon>Pseudomonadota</taxon>
        <taxon>Betaproteobacteria</taxon>
        <taxon>Burkholderiales</taxon>
        <taxon>Burkholderiaceae</taxon>
        <taxon>Paraburkholderia</taxon>
    </lineage>
</organism>
<gene>
    <name evidence="1" type="ORF">SAMN05443245_6953</name>
</gene>
<proteinExistence type="predicted"/>
<protein>
    <submittedName>
        <fullName evidence="1">Uncharacterized protein</fullName>
    </submittedName>
</protein>
<reference evidence="2" key="1">
    <citation type="submission" date="2016-10" db="EMBL/GenBank/DDBJ databases">
        <authorList>
            <person name="Varghese N."/>
        </authorList>
    </citation>
    <scope>NUCLEOTIDE SEQUENCE [LARGE SCALE GENOMIC DNA]</scope>
    <source>
        <strain evidence="2">GAS106B</strain>
    </source>
</reference>
<sequence length="131" mass="15077">MLTRFFRHRAIKSYLRRLLFLLRRDYGTNDVDVSYTADQIIDSLHRHRLSSRFECYAVAMFVNEEAYETARARRGWVNSYSGVRAEIASLIPKMDRAPAPAINTWVYMTAGESSAHGCHSHHDQNCDHGGN</sequence>